<feature type="domain" description="VOC" evidence="1">
    <location>
        <begin position="4"/>
        <end position="128"/>
    </location>
</feature>
<dbReference type="Proteomes" id="UP000683291">
    <property type="component" value="Chromosome 1"/>
</dbReference>
<keyword evidence="3" id="KW-1185">Reference proteome</keyword>
<dbReference type="PANTHER" id="PTHR21366:SF14">
    <property type="entry name" value="GLYOXALASE DOMAIN-CONTAINING PROTEIN 5"/>
    <property type="match status" value="1"/>
</dbReference>
<protein>
    <submittedName>
        <fullName evidence="2">VOC family protein</fullName>
    </submittedName>
</protein>
<dbReference type="Pfam" id="PF00903">
    <property type="entry name" value="Glyoxalase"/>
    <property type="match status" value="1"/>
</dbReference>
<evidence type="ECO:0000313" key="3">
    <source>
        <dbReference type="Proteomes" id="UP000683291"/>
    </source>
</evidence>
<dbReference type="CDD" id="cd07253">
    <property type="entry name" value="GLOD5"/>
    <property type="match status" value="1"/>
</dbReference>
<name>A0A975PM02_9RHOB</name>
<dbReference type="RefSeq" id="WP_212704105.1">
    <property type="nucleotide sequence ID" value="NZ_CP073581.1"/>
</dbReference>
<evidence type="ECO:0000259" key="1">
    <source>
        <dbReference type="PROSITE" id="PS51819"/>
    </source>
</evidence>
<dbReference type="InterPro" id="IPR004360">
    <property type="entry name" value="Glyas_Fos-R_dOase_dom"/>
</dbReference>
<dbReference type="InterPro" id="IPR050383">
    <property type="entry name" value="GlyoxalaseI/FosfomycinResist"/>
</dbReference>
<dbReference type="PROSITE" id="PS51819">
    <property type="entry name" value="VOC"/>
    <property type="match status" value="1"/>
</dbReference>
<dbReference type="EMBL" id="CP073581">
    <property type="protein sequence ID" value="QUJ75906.1"/>
    <property type="molecule type" value="Genomic_DNA"/>
</dbReference>
<dbReference type="SUPFAM" id="SSF54593">
    <property type="entry name" value="Glyoxalase/Bleomycin resistance protein/Dihydroxybiphenyl dioxygenase"/>
    <property type="match status" value="1"/>
</dbReference>
<dbReference type="InterPro" id="IPR037523">
    <property type="entry name" value="VOC_core"/>
</dbReference>
<reference evidence="2" key="1">
    <citation type="submission" date="2021-04" db="EMBL/GenBank/DDBJ databases">
        <title>Complete genome sequence for Sulfitobacter sp. strain JK7-1.</title>
        <authorList>
            <person name="Park S.-J."/>
        </authorList>
    </citation>
    <scope>NUCLEOTIDE SEQUENCE</scope>
    <source>
        <strain evidence="2">JK7-1</strain>
    </source>
</reference>
<dbReference type="InterPro" id="IPR029068">
    <property type="entry name" value="Glyas_Bleomycin-R_OHBP_Dase"/>
</dbReference>
<dbReference type="Gene3D" id="3.10.180.10">
    <property type="entry name" value="2,3-Dihydroxybiphenyl 1,2-Dioxygenase, domain 1"/>
    <property type="match status" value="1"/>
</dbReference>
<gene>
    <name evidence="2" type="ORF">KDD17_13330</name>
</gene>
<evidence type="ECO:0000313" key="2">
    <source>
        <dbReference type="EMBL" id="QUJ75906.1"/>
    </source>
</evidence>
<organism evidence="2 3">
    <name type="scientific">Sulfitobacter albidus</name>
    <dbReference type="NCBI Taxonomy" id="2829501"/>
    <lineage>
        <taxon>Bacteria</taxon>
        <taxon>Pseudomonadati</taxon>
        <taxon>Pseudomonadota</taxon>
        <taxon>Alphaproteobacteria</taxon>
        <taxon>Rhodobacterales</taxon>
        <taxon>Roseobacteraceae</taxon>
        <taxon>Sulfitobacter</taxon>
    </lineage>
</organism>
<dbReference type="PANTHER" id="PTHR21366">
    <property type="entry name" value="GLYOXALASE FAMILY PROTEIN"/>
    <property type="match status" value="1"/>
</dbReference>
<proteinExistence type="predicted"/>
<dbReference type="AlphaFoldDB" id="A0A975PM02"/>
<dbReference type="KEGG" id="sual:KDD17_13330"/>
<accession>A0A975PM02</accession>
<sequence length="131" mass="14042">MITSLDHLVLTVADIDATIAFYTQALGMTHAPFTVADGSTRHALRFGESKINLHVSGAEFEPKAQNPTAGSADLCFLTDRPLADWQRHLAAHGTRIEEGPVPRSGATGPLISLYVRDPDGNLIEISAPLQP</sequence>